<proteinExistence type="predicted"/>
<sequence length="1017" mass="112227">MSVQKRKRRRDASAAGGAGKAGGRGKRRGRHKVPREQRSRQQQQKRSPKASDAAEVSTTSSGREQSTARTAASRKQRSPAPFPPRTSWSRVPPGRAPCHQNPRRHHPVLKVWRACCEAPRAAAEVSSLDPPLAWPPAAQNLAEVAPTTGYAESQYPVTEPISGSRTAKRPAQRDAQPAKPLPADRTPDGNEVFVEMSLTDMKSAGRNDAVLPGIEALYSEEMKGDSPPRATAPVPYALAVRARDPADKGAPSEAVSSLQERQLERGSVQTESTILRRWRAALSAARVVVILPNRYRRRRQRQGAEGEGEGCKKDRPQAVTARCTKVASLCAVAVLVLGVILWLRTGEPKVRSLSLCTTQGCRLHELSLDRTVDPTVKPCDDFFAFACGNWKRASGSLPFDQNMHRLATAALHRALRSADSKGTAATFYASCMAEPTNVSVNVQQFLSWKKSLRLAWPDSRPAGEDPPHPLDVLLDLAISWNINVLFKVHVYLVTSGRRSAQTVLALSLGQVDAPWQETREERVRQNSYEDYLDDNLELLGAQPSVREGQSLHELFDTETRLLRVLRAGVSGTQSWFPLRQLQQASCKTTPSLRPPDLWLHLLNKHLARHVPLSPNDTIVAHSREMLGELDTLLSDYAHKAEKLLDAIAWVLVQTFLWAMAGSPRTVFRNDSTSDRDVLARAACRQLVDSRLGLLPAAPYVVKRYTQEIRTHLKEMFSMLATTAKEKIASLRWAGDGAKQEAVRKLSSVTYDVFPSTEFFDDAGRRSLYKSFTPRNEHSSFVTRFLEASAVLRGFLGTDAYERVYRRRIGEGGTPLSYYEYHTNVVRLSLDALERPMYTGDGTPAINFAGLGSYVARELVRSFDPVGSAVDSTGARRVWWGPSTSAEYGTRTSCLGNATRYGTTPADHRPADAFSMFPHVPALEVAFRAYKHASGSNKTADGLQLAFLGQLPGDQVFFLTYCRVLCATEEQDGGAAQACNVPLANLRAFASAFHCDVGSRMNPAAKCTFFDDEDDEDE</sequence>
<keyword evidence="2" id="KW-1185">Reference proteome</keyword>
<evidence type="ECO:0000313" key="1">
    <source>
        <dbReference type="EMBL" id="KAH6933421.1"/>
    </source>
</evidence>
<organism evidence="1 2">
    <name type="scientific">Hyalomma asiaticum</name>
    <name type="common">Tick</name>
    <dbReference type="NCBI Taxonomy" id="266040"/>
    <lineage>
        <taxon>Eukaryota</taxon>
        <taxon>Metazoa</taxon>
        <taxon>Ecdysozoa</taxon>
        <taxon>Arthropoda</taxon>
        <taxon>Chelicerata</taxon>
        <taxon>Arachnida</taxon>
        <taxon>Acari</taxon>
        <taxon>Parasitiformes</taxon>
        <taxon>Ixodida</taxon>
        <taxon>Ixodoidea</taxon>
        <taxon>Ixodidae</taxon>
        <taxon>Hyalomminae</taxon>
        <taxon>Hyalomma</taxon>
    </lineage>
</organism>
<reference evidence="1" key="1">
    <citation type="submission" date="2020-05" db="EMBL/GenBank/DDBJ databases">
        <title>Large-scale comparative analyses of tick genomes elucidate their genetic diversity and vector capacities.</title>
        <authorList>
            <person name="Jia N."/>
            <person name="Wang J."/>
            <person name="Shi W."/>
            <person name="Du L."/>
            <person name="Sun Y."/>
            <person name="Zhan W."/>
            <person name="Jiang J."/>
            <person name="Wang Q."/>
            <person name="Zhang B."/>
            <person name="Ji P."/>
            <person name="Sakyi L.B."/>
            <person name="Cui X."/>
            <person name="Yuan T."/>
            <person name="Jiang B."/>
            <person name="Yang W."/>
            <person name="Lam T.T.-Y."/>
            <person name="Chang Q."/>
            <person name="Ding S."/>
            <person name="Wang X."/>
            <person name="Zhu J."/>
            <person name="Ruan X."/>
            <person name="Zhao L."/>
            <person name="Wei J."/>
            <person name="Que T."/>
            <person name="Du C."/>
            <person name="Cheng J."/>
            <person name="Dai P."/>
            <person name="Han X."/>
            <person name="Huang E."/>
            <person name="Gao Y."/>
            <person name="Liu J."/>
            <person name="Shao H."/>
            <person name="Ye R."/>
            <person name="Li L."/>
            <person name="Wei W."/>
            <person name="Wang X."/>
            <person name="Wang C."/>
            <person name="Yang T."/>
            <person name="Huo Q."/>
            <person name="Li W."/>
            <person name="Guo W."/>
            <person name="Chen H."/>
            <person name="Zhou L."/>
            <person name="Ni X."/>
            <person name="Tian J."/>
            <person name="Zhou Y."/>
            <person name="Sheng Y."/>
            <person name="Liu T."/>
            <person name="Pan Y."/>
            <person name="Xia L."/>
            <person name="Li J."/>
            <person name="Zhao F."/>
            <person name="Cao W."/>
        </authorList>
    </citation>
    <scope>NUCLEOTIDE SEQUENCE</scope>
    <source>
        <strain evidence="1">Hyas-2018</strain>
    </source>
</reference>
<accession>A0ACB7SEN9</accession>
<dbReference type="EMBL" id="CM023484">
    <property type="protein sequence ID" value="KAH6933421.1"/>
    <property type="molecule type" value="Genomic_DNA"/>
</dbReference>
<evidence type="ECO:0000313" key="2">
    <source>
        <dbReference type="Proteomes" id="UP000821845"/>
    </source>
</evidence>
<name>A0ACB7SEN9_HYAAI</name>
<protein>
    <submittedName>
        <fullName evidence="1">Uncharacterized protein</fullName>
    </submittedName>
</protein>
<dbReference type="Proteomes" id="UP000821845">
    <property type="component" value="Chromosome 4"/>
</dbReference>
<comment type="caution">
    <text evidence="1">The sequence shown here is derived from an EMBL/GenBank/DDBJ whole genome shotgun (WGS) entry which is preliminary data.</text>
</comment>
<gene>
    <name evidence="1" type="ORF">HPB50_014799</name>
</gene>